<reference evidence="2" key="1">
    <citation type="submission" date="2017-05" db="EMBL/GenBank/DDBJ databases">
        <authorList>
            <person name="Varghese N."/>
            <person name="Submissions S."/>
        </authorList>
    </citation>
    <scope>NUCLEOTIDE SEQUENCE</scope>
    <source>
        <strain evidence="2">DSM 18763</strain>
    </source>
</reference>
<keyword evidence="3" id="KW-1185">Reference proteome</keyword>
<feature type="domain" description="HEPN" evidence="1">
    <location>
        <begin position="30"/>
        <end position="128"/>
    </location>
</feature>
<comment type="caution">
    <text evidence="2">The sequence shown here is derived from an EMBL/GenBank/DDBJ whole genome shotgun (WGS) entry which is preliminary data.</text>
</comment>
<dbReference type="Pfam" id="PF05168">
    <property type="entry name" value="HEPN"/>
    <property type="match status" value="1"/>
</dbReference>
<proteinExistence type="predicted"/>
<evidence type="ECO:0000313" key="2">
    <source>
        <dbReference type="EMBL" id="SMP23632.1"/>
    </source>
</evidence>
<gene>
    <name evidence="2" type="ORF">SAMN06264868_1304</name>
</gene>
<evidence type="ECO:0000259" key="1">
    <source>
        <dbReference type="Pfam" id="PF05168"/>
    </source>
</evidence>
<protein>
    <submittedName>
        <fullName evidence="2">Uncharacterized protein, contains HEPN domain, UPF0332 family</fullName>
    </submittedName>
</protein>
<organism evidence="2 3">
    <name type="scientific">Venenivibrio stagnispumantis</name>
    <dbReference type="NCBI Taxonomy" id="407998"/>
    <lineage>
        <taxon>Bacteria</taxon>
        <taxon>Pseudomonadati</taxon>
        <taxon>Aquificota</taxon>
        <taxon>Aquificia</taxon>
        <taxon>Aquificales</taxon>
        <taxon>Hydrogenothermaceae</taxon>
        <taxon>Venenivibrio</taxon>
    </lineage>
</organism>
<dbReference type="Gene3D" id="1.20.120.330">
    <property type="entry name" value="Nucleotidyltransferases domain 2"/>
    <property type="match status" value="1"/>
</dbReference>
<dbReference type="AlphaFoldDB" id="A0AA45WQ99"/>
<evidence type="ECO:0000313" key="3">
    <source>
        <dbReference type="Proteomes" id="UP001157947"/>
    </source>
</evidence>
<dbReference type="Proteomes" id="UP001157947">
    <property type="component" value="Unassembled WGS sequence"/>
</dbReference>
<accession>A0AA45WQ99</accession>
<dbReference type="RefSeq" id="WP_265134536.1">
    <property type="nucleotide sequence ID" value="NZ_FXTX01000030.1"/>
</dbReference>
<dbReference type="InterPro" id="IPR007842">
    <property type="entry name" value="HEPN_dom"/>
</dbReference>
<dbReference type="EMBL" id="FXTX01000030">
    <property type="protein sequence ID" value="SMP23632.1"/>
    <property type="molecule type" value="Genomic_DNA"/>
</dbReference>
<name>A0AA45WQ99_9AQUI</name>
<sequence>MFQWEDFITLSQKLFSKEESEWKEVLEGRSCEEALYRMIVSRCYYGIFKKVEDYLMNRFNFPQVGSSHEQKIRFLQNHNNRNVQEFGRKLRSLKTLRTIADYDSSENINRETAKDAIQKASELFQKWEEIINLL</sequence>